<keyword evidence="4" id="KW-1185">Reference proteome</keyword>
<dbReference type="InterPro" id="IPR002347">
    <property type="entry name" value="SDR_fam"/>
</dbReference>
<keyword evidence="2" id="KW-0560">Oxidoreductase</keyword>
<dbReference type="CDD" id="cd05233">
    <property type="entry name" value="SDR_c"/>
    <property type="match status" value="1"/>
</dbReference>
<dbReference type="RefSeq" id="WP_020632388.1">
    <property type="nucleotide sequence ID" value="NZ_KB913032.1"/>
</dbReference>
<dbReference type="OrthoDB" id="20590at2"/>
<dbReference type="EMBL" id="NMQU01000166">
    <property type="protein sequence ID" value="OXM42961.1"/>
    <property type="molecule type" value="Genomic_DNA"/>
</dbReference>
<dbReference type="GO" id="GO:0030497">
    <property type="term" value="P:fatty acid elongation"/>
    <property type="evidence" value="ECO:0007669"/>
    <property type="project" value="TreeGrafter"/>
</dbReference>
<evidence type="ECO:0000256" key="2">
    <source>
        <dbReference type="ARBA" id="ARBA00023002"/>
    </source>
</evidence>
<sequence>MTGVLIVTGGSKGIGAAVCELAAARGYDVVVNYAGDAEAAEDVASRAREHGVQAITRRGDVASEDDVVALFDAAVALGPLAGVVANAAITGNTPGRFDEYEVDVVRRVVDVNITGVFLCVREGIRRMSTRYGGEGGAIVTLSSTAARTGSPGEWVHYAGTKAAVETMTYGVAQEVARESVRVNAVAPGMIHTGLHAAAGMPDRMDRIAPTIPMGRAGEPDEVAEAVLWLLSPAASYTTGTVLTVGGGR</sequence>
<dbReference type="InterPro" id="IPR036291">
    <property type="entry name" value="NAD(P)-bd_dom_sf"/>
</dbReference>
<reference evidence="3 4" key="1">
    <citation type="submission" date="2017-07" db="EMBL/GenBank/DDBJ databases">
        <title>Amycolatopsis alba DSM 44262 Genome sequencing and assembly.</title>
        <authorList>
            <person name="Kaur N."/>
            <person name="Mayilraj S."/>
        </authorList>
    </citation>
    <scope>NUCLEOTIDE SEQUENCE [LARGE SCALE GENOMIC DNA]</scope>
    <source>
        <strain evidence="3 4">DSM 44262</strain>
    </source>
</reference>
<comment type="caution">
    <text evidence="3">The sequence shown here is derived from an EMBL/GenBank/DDBJ whole genome shotgun (WGS) entry which is preliminary data.</text>
</comment>
<accession>A0A229R929</accession>
<evidence type="ECO:0000256" key="1">
    <source>
        <dbReference type="ARBA" id="ARBA00006484"/>
    </source>
</evidence>
<proteinExistence type="inferred from homology"/>
<dbReference type="SUPFAM" id="SSF51735">
    <property type="entry name" value="NAD(P)-binding Rossmann-fold domains"/>
    <property type="match status" value="1"/>
</dbReference>
<organism evidence="3 4">
    <name type="scientific">Amycolatopsis alba DSM 44262</name>
    <dbReference type="NCBI Taxonomy" id="1125972"/>
    <lineage>
        <taxon>Bacteria</taxon>
        <taxon>Bacillati</taxon>
        <taxon>Actinomycetota</taxon>
        <taxon>Actinomycetes</taxon>
        <taxon>Pseudonocardiales</taxon>
        <taxon>Pseudonocardiaceae</taxon>
        <taxon>Amycolatopsis</taxon>
    </lineage>
</organism>
<evidence type="ECO:0000313" key="3">
    <source>
        <dbReference type="EMBL" id="OXM42961.1"/>
    </source>
</evidence>
<dbReference type="AlphaFoldDB" id="A0A229R929"/>
<dbReference type="PANTHER" id="PTHR42760">
    <property type="entry name" value="SHORT-CHAIN DEHYDROGENASES/REDUCTASES FAMILY MEMBER"/>
    <property type="match status" value="1"/>
</dbReference>
<dbReference type="GO" id="GO:0016616">
    <property type="term" value="F:oxidoreductase activity, acting on the CH-OH group of donors, NAD or NADP as acceptor"/>
    <property type="evidence" value="ECO:0007669"/>
    <property type="project" value="TreeGrafter"/>
</dbReference>
<comment type="similarity">
    <text evidence="1">Belongs to the short-chain dehydrogenases/reductases (SDR) family.</text>
</comment>
<name>A0A229R929_AMYAL</name>
<protein>
    <submittedName>
        <fullName evidence="3">Oxidoreductase</fullName>
    </submittedName>
</protein>
<dbReference type="PRINTS" id="PR00081">
    <property type="entry name" value="GDHRDH"/>
</dbReference>
<gene>
    <name evidence="3" type="ORF">CFP75_40650</name>
</gene>
<dbReference type="Proteomes" id="UP000215563">
    <property type="component" value="Unassembled WGS sequence"/>
</dbReference>
<dbReference type="FunFam" id="3.40.50.720:FF:000173">
    <property type="entry name" value="3-oxoacyl-[acyl-carrier protein] reductase"/>
    <property type="match status" value="1"/>
</dbReference>
<evidence type="ECO:0000313" key="4">
    <source>
        <dbReference type="Proteomes" id="UP000215563"/>
    </source>
</evidence>
<dbReference type="Gene3D" id="3.40.50.720">
    <property type="entry name" value="NAD(P)-binding Rossmann-like Domain"/>
    <property type="match status" value="1"/>
</dbReference>
<dbReference type="Pfam" id="PF13561">
    <property type="entry name" value="adh_short_C2"/>
    <property type="match status" value="1"/>
</dbReference>
<dbReference type="PANTHER" id="PTHR42760:SF40">
    <property type="entry name" value="3-OXOACYL-[ACYL-CARRIER-PROTEIN] REDUCTASE, CHLOROPLASTIC"/>
    <property type="match status" value="1"/>
</dbReference>